<sequence>MADTSFIPGPETARAYRDALGCFGTGVTVVTTQTPRGPLAITVNSFTSVSLEPPLLLWCPAKASLRHDAFVGAEHFAIHVMAEDQLDLAKHFAANGEDFSAAAWQLNAQGSPALEAVIARFDCRRFAAHPAGDHTIVVGEVASVTTRPGKGLIFKRGQYGGFLEQS</sequence>
<dbReference type="GO" id="GO:0010181">
    <property type="term" value="F:FMN binding"/>
    <property type="evidence" value="ECO:0007669"/>
    <property type="project" value="InterPro"/>
</dbReference>
<dbReference type="Gene3D" id="2.30.110.10">
    <property type="entry name" value="Electron Transport, Fmn-binding Protein, Chain A"/>
    <property type="match status" value="1"/>
</dbReference>
<evidence type="ECO:0000259" key="2">
    <source>
        <dbReference type="SMART" id="SM00903"/>
    </source>
</evidence>
<protein>
    <submittedName>
        <fullName evidence="3">FMN reductase (NADH) NtaB</fullName>
        <ecNumber evidence="3">1.5.1.42</ecNumber>
    </submittedName>
</protein>
<dbReference type="GO" id="GO:0052874">
    <property type="term" value="F:FMN reductase (NADH) activity"/>
    <property type="evidence" value="ECO:0007669"/>
    <property type="project" value="UniProtKB-EC"/>
</dbReference>
<reference evidence="3 4" key="1">
    <citation type="submission" date="2015-09" db="EMBL/GenBank/DDBJ databases">
        <authorList>
            <consortium name="Swine Surveillance"/>
        </authorList>
    </citation>
    <scope>NUCLEOTIDE SEQUENCE [LARGE SCALE GENOMIC DNA]</scope>
    <source>
        <strain evidence="3 4">CECT 8399</strain>
    </source>
</reference>
<dbReference type="InterPro" id="IPR002563">
    <property type="entry name" value="Flavin_Rdtase-like_dom"/>
</dbReference>
<name>A0A0P1HCF1_9RHOB</name>
<dbReference type="SMART" id="SM00903">
    <property type="entry name" value="Flavin_Reduct"/>
    <property type="match status" value="1"/>
</dbReference>
<proteinExistence type="predicted"/>
<evidence type="ECO:0000313" key="4">
    <source>
        <dbReference type="Proteomes" id="UP000051326"/>
    </source>
</evidence>
<dbReference type="RefSeq" id="WP_058287292.1">
    <property type="nucleotide sequence ID" value="NZ_CYSR01000030.1"/>
</dbReference>
<keyword evidence="1 3" id="KW-0560">Oxidoreductase</keyword>
<dbReference type="InterPro" id="IPR012349">
    <property type="entry name" value="Split_barrel_FMN-bd"/>
</dbReference>
<gene>
    <name evidence="3" type="primary">ntaB_2</name>
    <name evidence="3" type="ORF">PHA8399_03292</name>
</gene>
<dbReference type="Pfam" id="PF01613">
    <property type="entry name" value="Flavin_Reduct"/>
    <property type="match status" value="1"/>
</dbReference>
<dbReference type="STRING" id="1396826.PHA8399_03292"/>
<dbReference type="GO" id="GO:0042602">
    <property type="term" value="F:riboflavin reductase (NADPH) activity"/>
    <property type="evidence" value="ECO:0007669"/>
    <property type="project" value="TreeGrafter"/>
</dbReference>
<evidence type="ECO:0000256" key="1">
    <source>
        <dbReference type="ARBA" id="ARBA00023002"/>
    </source>
</evidence>
<dbReference type="InterPro" id="IPR050268">
    <property type="entry name" value="NADH-dep_flavin_reductase"/>
</dbReference>
<dbReference type="EC" id="1.5.1.42" evidence="3"/>
<organism evidence="3 4">
    <name type="scientific">Leisingera aquaemixtae</name>
    <dbReference type="NCBI Taxonomy" id="1396826"/>
    <lineage>
        <taxon>Bacteria</taxon>
        <taxon>Pseudomonadati</taxon>
        <taxon>Pseudomonadota</taxon>
        <taxon>Alphaproteobacteria</taxon>
        <taxon>Rhodobacterales</taxon>
        <taxon>Roseobacteraceae</taxon>
        <taxon>Leisingera</taxon>
    </lineage>
</organism>
<evidence type="ECO:0000313" key="3">
    <source>
        <dbReference type="EMBL" id="CUI01151.1"/>
    </source>
</evidence>
<dbReference type="AlphaFoldDB" id="A0A0P1HCF1"/>
<dbReference type="EMBL" id="CYSR01000030">
    <property type="protein sequence ID" value="CUI01151.1"/>
    <property type="molecule type" value="Genomic_DNA"/>
</dbReference>
<feature type="domain" description="Flavin reductase like" evidence="2">
    <location>
        <begin position="20"/>
        <end position="161"/>
    </location>
</feature>
<dbReference type="PANTHER" id="PTHR30466">
    <property type="entry name" value="FLAVIN REDUCTASE"/>
    <property type="match status" value="1"/>
</dbReference>
<accession>A0A0P1HCF1</accession>
<dbReference type="Proteomes" id="UP000051326">
    <property type="component" value="Unassembled WGS sequence"/>
</dbReference>
<dbReference type="PANTHER" id="PTHR30466:SF1">
    <property type="entry name" value="FMN REDUCTASE (NADH) RUTF"/>
    <property type="match status" value="1"/>
</dbReference>
<dbReference type="SUPFAM" id="SSF50475">
    <property type="entry name" value="FMN-binding split barrel"/>
    <property type="match status" value="1"/>
</dbReference>